<gene>
    <name evidence="7" type="ORF">OU798_01965</name>
</gene>
<feature type="transmembrane region" description="Helical" evidence="5">
    <location>
        <begin position="54"/>
        <end position="72"/>
    </location>
</feature>
<evidence type="ECO:0000256" key="3">
    <source>
        <dbReference type="ARBA" id="ARBA00022989"/>
    </source>
</evidence>
<evidence type="ECO:0000259" key="6">
    <source>
        <dbReference type="Pfam" id="PF04932"/>
    </source>
</evidence>
<feature type="transmembrane region" description="Helical" evidence="5">
    <location>
        <begin position="79"/>
        <end position="96"/>
    </location>
</feature>
<dbReference type="Proteomes" id="UP001145087">
    <property type="component" value="Unassembled WGS sequence"/>
</dbReference>
<accession>A0A9X3FA33</accession>
<feature type="transmembrane region" description="Helical" evidence="5">
    <location>
        <begin position="12"/>
        <end position="30"/>
    </location>
</feature>
<feature type="transmembrane region" description="Helical" evidence="5">
    <location>
        <begin position="226"/>
        <end position="245"/>
    </location>
</feature>
<dbReference type="InterPro" id="IPR007016">
    <property type="entry name" value="O-antigen_ligase-rel_domated"/>
</dbReference>
<dbReference type="AlphaFoldDB" id="A0A9X3FA33"/>
<dbReference type="GO" id="GO:0016020">
    <property type="term" value="C:membrane"/>
    <property type="evidence" value="ECO:0007669"/>
    <property type="project" value="UniProtKB-SubCell"/>
</dbReference>
<dbReference type="Pfam" id="PF04932">
    <property type="entry name" value="Wzy_C"/>
    <property type="match status" value="1"/>
</dbReference>
<evidence type="ECO:0000256" key="2">
    <source>
        <dbReference type="ARBA" id="ARBA00022692"/>
    </source>
</evidence>
<feature type="transmembrane region" description="Helical" evidence="5">
    <location>
        <begin position="108"/>
        <end position="128"/>
    </location>
</feature>
<feature type="domain" description="O-antigen ligase-related" evidence="6">
    <location>
        <begin position="192"/>
        <end position="338"/>
    </location>
</feature>
<keyword evidence="8" id="KW-1185">Reference proteome</keyword>
<name>A0A9X3FA33_9BACT</name>
<feature type="transmembrane region" description="Helical" evidence="5">
    <location>
        <begin position="355"/>
        <end position="380"/>
    </location>
</feature>
<feature type="transmembrane region" description="Helical" evidence="5">
    <location>
        <begin position="193"/>
        <end position="219"/>
    </location>
</feature>
<keyword evidence="4 5" id="KW-0472">Membrane</keyword>
<evidence type="ECO:0000313" key="8">
    <source>
        <dbReference type="Proteomes" id="UP001145087"/>
    </source>
</evidence>
<dbReference type="EMBL" id="JAPOHD010000005">
    <property type="protein sequence ID" value="MCY1719090.1"/>
    <property type="molecule type" value="Genomic_DNA"/>
</dbReference>
<keyword evidence="3 5" id="KW-1133">Transmembrane helix</keyword>
<sequence length="392" mass="44910">MIKTTVNKKQLLSIIIFSLIIIQSLGIRFFHGQGFMLSLLIIILSLNKPNNKTIVAILFTTLFLFISTLLNPSFLIKDLFFQILIIISVGLFLNHYKFNPQKINYDLYVVLRLFVFHALLGYLIYLLIPNHFSRINIMNRSFLHIFYVSSSNFMGIARNTGIFWEPGVFQLIANLYLFFTIKFHKKLLETMMAGLAVLTSFSTIGLIILILNFLYFLYIKIKEHKFRIHLVAPIVIAFILIFPLIKGNALQKMDGHNTSGLIRYRDFLIGIELIKERPLAGHGYITSNYLNSKTYVTNIQHDLFTDEFISTSGYMGGGYTNGLLSLFILYGIPLGILILFSLFKNTFIGSSTIERIIFFLIVTLSLISEPISSTSFFFLFPLSTIILKISNH</sequence>
<evidence type="ECO:0000313" key="7">
    <source>
        <dbReference type="EMBL" id="MCY1719090.1"/>
    </source>
</evidence>
<organism evidence="7 8">
    <name type="scientific">Draconibacterium aestuarii</name>
    <dbReference type="NCBI Taxonomy" id="2998507"/>
    <lineage>
        <taxon>Bacteria</taxon>
        <taxon>Pseudomonadati</taxon>
        <taxon>Bacteroidota</taxon>
        <taxon>Bacteroidia</taxon>
        <taxon>Marinilabiliales</taxon>
        <taxon>Prolixibacteraceae</taxon>
        <taxon>Draconibacterium</taxon>
    </lineage>
</organism>
<comment type="subcellular location">
    <subcellularLocation>
        <location evidence="1">Membrane</location>
        <topology evidence="1">Multi-pass membrane protein</topology>
    </subcellularLocation>
</comment>
<comment type="caution">
    <text evidence="7">The sequence shown here is derived from an EMBL/GenBank/DDBJ whole genome shotgun (WGS) entry which is preliminary data.</text>
</comment>
<evidence type="ECO:0000256" key="5">
    <source>
        <dbReference type="SAM" id="Phobius"/>
    </source>
</evidence>
<evidence type="ECO:0000256" key="1">
    <source>
        <dbReference type="ARBA" id="ARBA00004141"/>
    </source>
</evidence>
<protein>
    <recommendedName>
        <fullName evidence="6">O-antigen ligase-related domain-containing protein</fullName>
    </recommendedName>
</protein>
<keyword evidence="2 5" id="KW-0812">Transmembrane</keyword>
<evidence type="ECO:0000256" key="4">
    <source>
        <dbReference type="ARBA" id="ARBA00023136"/>
    </source>
</evidence>
<proteinExistence type="predicted"/>
<reference evidence="7" key="1">
    <citation type="submission" date="2022-11" db="EMBL/GenBank/DDBJ databases">
        <title>Marilongibacter aestuarii gen. nov., sp. nov., isolated from tidal flat sediment.</title>
        <authorList>
            <person name="Jiayan W."/>
        </authorList>
    </citation>
    <scope>NUCLEOTIDE SEQUENCE</scope>
    <source>
        <strain evidence="7">Z1-6</strain>
    </source>
</reference>
<feature type="transmembrane region" description="Helical" evidence="5">
    <location>
        <begin position="323"/>
        <end position="343"/>
    </location>
</feature>